<keyword evidence="7 8" id="KW-0472">Membrane</keyword>
<dbReference type="InterPro" id="IPR029008">
    <property type="entry name" value="EMC6-like"/>
</dbReference>
<dbReference type="Pfam" id="PF07019">
    <property type="entry name" value="EMC6"/>
    <property type="match status" value="1"/>
</dbReference>
<evidence type="ECO:0000256" key="5">
    <source>
        <dbReference type="ARBA" id="ARBA00022824"/>
    </source>
</evidence>
<dbReference type="GO" id="GO:0000045">
    <property type="term" value="P:autophagosome assembly"/>
    <property type="evidence" value="ECO:0007669"/>
    <property type="project" value="TreeGrafter"/>
</dbReference>
<dbReference type="AlphaFoldDB" id="A0AAD7XT50"/>
<gene>
    <name evidence="9" type="ORF">CTAYLR_004154</name>
</gene>
<evidence type="ECO:0000313" key="10">
    <source>
        <dbReference type="Proteomes" id="UP001230188"/>
    </source>
</evidence>
<evidence type="ECO:0000256" key="1">
    <source>
        <dbReference type="ARBA" id="ARBA00004477"/>
    </source>
</evidence>
<comment type="similarity">
    <text evidence="2">Belongs to the EMC6 family.</text>
</comment>
<feature type="transmembrane region" description="Helical" evidence="8">
    <location>
        <begin position="54"/>
        <end position="74"/>
    </location>
</feature>
<name>A0AAD7XT50_9STRA</name>
<comment type="caution">
    <text evidence="9">The sequence shown here is derived from an EMBL/GenBank/DDBJ whole genome shotgun (WGS) entry which is preliminary data.</text>
</comment>
<evidence type="ECO:0000256" key="6">
    <source>
        <dbReference type="ARBA" id="ARBA00022989"/>
    </source>
</evidence>
<keyword evidence="6 8" id="KW-1133">Transmembrane helix</keyword>
<evidence type="ECO:0000256" key="7">
    <source>
        <dbReference type="ARBA" id="ARBA00023136"/>
    </source>
</evidence>
<keyword evidence="10" id="KW-1185">Reference proteome</keyword>
<evidence type="ECO:0000256" key="8">
    <source>
        <dbReference type="SAM" id="Phobius"/>
    </source>
</evidence>
<evidence type="ECO:0000256" key="4">
    <source>
        <dbReference type="ARBA" id="ARBA00022692"/>
    </source>
</evidence>
<proteinExistence type="inferred from homology"/>
<dbReference type="GO" id="GO:0072546">
    <property type="term" value="C:EMC complex"/>
    <property type="evidence" value="ECO:0007669"/>
    <property type="project" value="InterPro"/>
</dbReference>
<dbReference type="PANTHER" id="PTHR20994">
    <property type="entry name" value="ER MEMBRANE PROTEIN COMPLEX SUBUNIT 6"/>
    <property type="match status" value="1"/>
</dbReference>
<evidence type="ECO:0000313" key="9">
    <source>
        <dbReference type="EMBL" id="KAJ8611257.1"/>
    </source>
</evidence>
<protein>
    <recommendedName>
        <fullName evidence="3">ER membrane protein complex subunit 6</fullName>
    </recommendedName>
</protein>
<dbReference type="PANTHER" id="PTHR20994:SF0">
    <property type="entry name" value="ER MEMBRANE PROTEIN COMPLEX SUBUNIT 6"/>
    <property type="match status" value="1"/>
</dbReference>
<sequence>MDDDEPEVNREEGDFVSDEAIMHNMSAIDSYRSYLTIFAGVATGILGATSLRGLALFLGSYLLISIALLAKMRLDPEAYIKDKPHFFVFGNIGRYGLSFVLFWTLSYALVYVY</sequence>
<dbReference type="Proteomes" id="UP001230188">
    <property type="component" value="Unassembled WGS sequence"/>
</dbReference>
<dbReference type="GO" id="GO:0034975">
    <property type="term" value="P:protein folding in endoplasmic reticulum"/>
    <property type="evidence" value="ECO:0007669"/>
    <property type="project" value="TreeGrafter"/>
</dbReference>
<feature type="transmembrane region" description="Helical" evidence="8">
    <location>
        <begin position="86"/>
        <end position="110"/>
    </location>
</feature>
<keyword evidence="4 8" id="KW-0812">Transmembrane</keyword>
<reference evidence="9" key="1">
    <citation type="submission" date="2023-01" db="EMBL/GenBank/DDBJ databases">
        <title>Metagenome sequencing of chrysophaentin producing Chrysophaeum taylorii.</title>
        <authorList>
            <person name="Davison J."/>
            <person name="Bewley C."/>
        </authorList>
    </citation>
    <scope>NUCLEOTIDE SEQUENCE</scope>
    <source>
        <strain evidence="9">NIES-1699</strain>
    </source>
</reference>
<feature type="transmembrane region" description="Helical" evidence="8">
    <location>
        <begin position="31"/>
        <end position="48"/>
    </location>
</feature>
<dbReference type="InterPro" id="IPR008504">
    <property type="entry name" value="Emc6"/>
</dbReference>
<dbReference type="EMBL" id="JAQMWT010000078">
    <property type="protein sequence ID" value="KAJ8611257.1"/>
    <property type="molecule type" value="Genomic_DNA"/>
</dbReference>
<organism evidence="9 10">
    <name type="scientific">Chrysophaeum taylorii</name>
    <dbReference type="NCBI Taxonomy" id="2483200"/>
    <lineage>
        <taxon>Eukaryota</taxon>
        <taxon>Sar</taxon>
        <taxon>Stramenopiles</taxon>
        <taxon>Ochrophyta</taxon>
        <taxon>Pelagophyceae</taxon>
        <taxon>Pelagomonadales</taxon>
        <taxon>Pelagomonadaceae</taxon>
        <taxon>Chrysophaeum</taxon>
    </lineage>
</organism>
<accession>A0AAD7XT50</accession>
<evidence type="ECO:0000256" key="2">
    <source>
        <dbReference type="ARBA" id="ARBA00009436"/>
    </source>
</evidence>
<evidence type="ECO:0000256" key="3">
    <source>
        <dbReference type="ARBA" id="ARBA00020827"/>
    </source>
</evidence>
<comment type="subcellular location">
    <subcellularLocation>
        <location evidence="1">Endoplasmic reticulum membrane</location>
        <topology evidence="1">Multi-pass membrane protein</topology>
    </subcellularLocation>
</comment>
<keyword evidence="5" id="KW-0256">Endoplasmic reticulum</keyword>